<dbReference type="OrthoDB" id="270584at2759"/>
<dbReference type="InterPro" id="IPR018108">
    <property type="entry name" value="MCP_transmembrane"/>
</dbReference>
<organism evidence="12 13">
    <name type="scientific">Vitrella brassicaformis (strain CCMP3155)</name>
    <dbReference type="NCBI Taxonomy" id="1169540"/>
    <lineage>
        <taxon>Eukaryota</taxon>
        <taxon>Sar</taxon>
        <taxon>Alveolata</taxon>
        <taxon>Colpodellida</taxon>
        <taxon>Vitrellaceae</taxon>
        <taxon>Vitrella</taxon>
    </lineage>
</organism>
<dbReference type="PhylomeDB" id="A0A0G4GL03"/>
<reference evidence="12 13" key="1">
    <citation type="submission" date="2014-11" db="EMBL/GenBank/DDBJ databases">
        <authorList>
            <person name="Zhu J."/>
            <person name="Qi W."/>
            <person name="Song R."/>
        </authorList>
    </citation>
    <scope>NUCLEOTIDE SEQUENCE [LARGE SCALE GENOMIC DNA]</scope>
</reference>
<gene>
    <name evidence="12" type="ORF">Vbra_18176</name>
</gene>
<proteinExistence type="inferred from homology"/>
<evidence type="ECO:0000256" key="2">
    <source>
        <dbReference type="ARBA" id="ARBA00006375"/>
    </source>
</evidence>
<dbReference type="EMBL" id="CDMY01000702">
    <property type="protein sequence ID" value="CEM30677.1"/>
    <property type="molecule type" value="Genomic_DNA"/>
</dbReference>
<evidence type="ECO:0000256" key="5">
    <source>
        <dbReference type="ARBA" id="ARBA00022737"/>
    </source>
</evidence>
<protein>
    <recommendedName>
        <fullName evidence="14">Mitochondrial carrier protein</fullName>
    </recommendedName>
</protein>
<dbReference type="PANTHER" id="PTHR24089">
    <property type="entry name" value="SOLUTE CARRIER FAMILY 25"/>
    <property type="match status" value="1"/>
</dbReference>
<dbReference type="VEuPathDB" id="CryptoDB:Vbra_18176"/>
<dbReference type="PRINTS" id="PR00926">
    <property type="entry name" value="MITOCARRIER"/>
</dbReference>
<dbReference type="PROSITE" id="PS50920">
    <property type="entry name" value="SOLCAR"/>
    <property type="match status" value="3"/>
</dbReference>
<feature type="repeat" description="Solcar" evidence="9">
    <location>
        <begin position="274"/>
        <end position="395"/>
    </location>
</feature>
<comment type="subcellular location">
    <subcellularLocation>
        <location evidence="1">Mitochondrion inner membrane</location>
        <topology evidence="1">Multi-pass membrane protein</topology>
    </subcellularLocation>
</comment>
<evidence type="ECO:0000256" key="3">
    <source>
        <dbReference type="ARBA" id="ARBA00022448"/>
    </source>
</evidence>
<evidence type="ECO:0000256" key="7">
    <source>
        <dbReference type="ARBA" id="ARBA00023128"/>
    </source>
</evidence>
<keyword evidence="7" id="KW-0496">Mitochondrion</keyword>
<sequence>MAASQPTLSLQPPQAIDFRRRVQPDDDDSPSVSSVASAHPEEPVTSPGELHSPEEAPGPSLRSRFHPWNFLSGSMAGATAKTIIYPLDRVKMIYQVRGGREDTVGQFRLRAIFRDLGGIVRKEGLFALWKGNLASFARTFPHAGIVFYTYDIYHDALQKACPSDFNRLVAGGCAGMTSVVITYPLDLWNTRMAVSRSVKEYKEVTLWKREGLISLTRGLLPTVLGIFPYSAISFYTFESLKHTMQKQRQRIRRPQPSDSDTSSSAPALTTPQKLPPWLNLLCGGTAGLVSQTATYPIDTVRKRLQADIFLNHIKELRAAERHHAKPHSSQPLPEPLPHATLGSIGRATAQGVWWVVSDIWRTQGIRGFYNGVTLNWIKGPLSVGLSFTLHELLRH</sequence>
<feature type="compositionally biased region" description="Low complexity" evidence="11">
    <location>
        <begin position="254"/>
        <end position="271"/>
    </location>
</feature>
<accession>A0A0G4GL03</accession>
<evidence type="ECO:0000313" key="13">
    <source>
        <dbReference type="Proteomes" id="UP000041254"/>
    </source>
</evidence>
<dbReference type="Proteomes" id="UP000041254">
    <property type="component" value="Unassembled WGS sequence"/>
</dbReference>
<evidence type="ECO:0000256" key="10">
    <source>
        <dbReference type="RuleBase" id="RU000488"/>
    </source>
</evidence>
<keyword evidence="4 9" id="KW-0812">Transmembrane</keyword>
<keyword evidence="8 9" id="KW-0472">Membrane</keyword>
<keyword evidence="13" id="KW-1185">Reference proteome</keyword>
<evidence type="ECO:0000256" key="1">
    <source>
        <dbReference type="ARBA" id="ARBA00004448"/>
    </source>
</evidence>
<feature type="region of interest" description="Disordered" evidence="11">
    <location>
        <begin position="1"/>
        <end position="59"/>
    </location>
</feature>
<evidence type="ECO:0000256" key="4">
    <source>
        <dbReference type="ARBA" id="ARBA00022692"/>
    </source>
</evidence>
<dbReference type="InParanoid" id="A0A0G4GL03"/>
<dbReference type="AlphaFoldDB" id="A0A0G4GL03"/>
<feature type="compositionally biased region" description="Polar residues" evidence="11">
    <location>
        <begin position="1"/>
        <end position="12"/>
    </location>
</feature>
<name>A0A0G4GL03_VITBC</name>
<keyword evidence="5" id="KW-0677">Repeat</keyword>
<evidence type="ECO:0000256" key="8">
    <source>
        <dbReference type="ARBA" id="ARBA00023136"/>
    </source>
</evidence>
<evidence type="ECO:0000256" key="6">
    <source>
        <dbReference type="ARBA" id="ARBA00022792"/>
    </source>
</evidence>
<feature type="repeat" description="Solcar" evidence="9">
    <location>
        <begin position="162"/>
        <end position="243"/>
    </location>
</feature>
<dbReference type="GO" id="GO:0055085">
    <property type="term" value="P:transmembrane transport"/>
    <property type="evidence" value="ECO:0007669"/>
    <property type="project" value="InterPro"/>
</dbReference>
<keyword evidence="3 10" id="KW-0813">Transport</keyword>
<evidence type="ECO:0000256" key="9">
    <source>
        <dbReference type="PROSITE-ProRule" id="PRU00282"/>
    </source>
</evidence>
<dbReference type="SUPFAM" id="SSF103506">
    <property type="entry name" value="Mitochondrial carrier"/>
    <property type="match status" value="1"/>
</dbReference>
<dbReference type="GO" id="GO:0005743">
    <property type="term" value="C:mitochondrial inner membrane"/>
    <property type="evidence" value="ECO:0007669"/>
    <property type="project" value="UniProtKB-SubCell"/>
</dbReference>
<dbReference type="InterPro" id="IPR002167">
    <property type="entry name" value="GDC-like"/>
</dbReference>
<dbReference type="InterPro" id="IPR002067">
    <property type="entry name" value="MCP"/>
</dbReference>
<dbReference type="PRINTS" id="PR00928">
    <property type="entry name" value="GRAVESDC"/>
</dbReference>
<evidence type="ECO:0000313" key="12">
    <source>
        <dbReference type="EMBL" id="CEM30677.1"/>
    </source>
</evidence>
<dbReference type="Gene3D" id="1.50.40.10">
    <property type="entry name" value="Mitochondrial carrier domain"/>
    <property type="match status" value="1"/>
</dbReference>
<comment type="similarity">
    <text evidence="2 10">Belongs to the mitochondrial carrier (TC 2.A.29) family.</text>
</comment>
<dbReference type="OMA" id="VYERMKW"/>
<feature type="region of interest" description="Disordered" evidence="11">
    <location>
        <begin position="245"/>
        <end position="271"/>
    </location>
</feature>
<keyword evidence="6" id="KW-0999">Mitochondrion inner membrane</keyword>
<feature type="repeat" description="Solcar" evidence="9">
    <location>
        <begin position="64"/>
        <end position="156"/>
    </location>
</feature>
<evidence type="ECO:0008006" key="14">
    <source>
        <dbReference type="Google" id="ProtNLM"/>
    </source>
</evidence>
<evidence type="ECO:0000256" key="11">
    <source>
        <dbReference type="SAM" id="MobiDB-lite"/>
    </source>
</evidence>
<dbReference type="InterPro" id="IPR023395">
    <property type="entry name" value="MCP_dom_sf"/>
</dbReference>
<dbReference type="Pfam" id="PF00153">
    <property type="entry name" value="Mito_carr"/>
    <property type="match status" value="3"/>
</dbReference>